<gene>
    <name evidence="3" type="ORF">WN944_009607</name>
</gene>
<evidence type="ECO:0000259" key="2">
    <source>
        <dbReference type="Pfam" id="PF14368"/>
    </source>
</evidence>
<feature type="domain" description="Bifunctional inhibitor/plant lipid transfer protein/seed storage helical" evidence="2">
    <location>
        <begin position="30"/>
        <end position="112"/>
    </location>
</feature>
<dbReference type="PANTHER" id="PTHR33286:SF1">
    <property type="entry name" value="OS01G0800600 PROTEIN"/>
    <property type="match status" value="1"/>
</dbReference>
<protein>
    <recommendedName>
        <fullName evidence="2">Bifunctional inhibitor/plant lipid transfer protein/seed storage helical domain-containing protein</fullName>
    </recommendedName>
</protein>
<sequence length="165" mass="17404">MATSAAHFLSLKLAIVAAAGILLIGGKNQALAQQDDCGNLSGLGVLVGCQDFIVKEGPKVSPNALCCNAVKEIGMPCTCKLVTKQIEELLSMEKLAFVAQFCGRPIAPGTKCGMEVKAITVIATRFMFLILLIKCFSDCATAANTGGRLSLQDHVPGFNFHQMPC</sequence>
<keyword evidence="1" id="KW-0732">Signal</keyword>
<dbReference type="PANTHER" id="PTHR33286">
    <property type="entry name" value="BIFUNCTIONAL INHIBITOR/LIPID-TRANSFER PROTEIN/SEED STORAGE 2S ALBUMIN SUPERFAMILY PROTEIN"/>
    <property type="match status" value="1"/>
</dbReference>
<accession>A0AAP0MSH2</accession>
<dbReference type="Gene3D" id="1.10.110.10">
    <property type="entry name" value="Plant lipid-transfer and hydrophobic proteins"/>
    <property type="match status" value="1"/>
</dbReference>
<proteinExistence type="predicted"/>
<evidence type="ECO:0000256" key="1">
    <source>
        <dbReference type="SAM" id="SignalP"/>
    </source>
</evidence>
<dbReference type="SUPFAM" id="SSF47699">
    <property type="entry name" value="Bifunctional inhibitor/lipid-transfer protein/seed storage 2S albumin"/>
    <property type="match status" value="1"/>
</dbReference>
<evidence type="ECO:0000313" key="3">
    <source>
        <dbReference type="EMBL" id="KAK9221181.1"/>
    </source>
</evidence>
<dbReference type="InterPro" id="IPR016140">
    <property type="entry name" value="Bifunc_inhib/LTP/seed_store"/>
</dbReference>
<feature type="chain" id="PRO_5042963255" description="Bifunctional inhibitor/plant lipid transfer protein/seed storage helical domain-containing protein" evidence="1">
    <location>
        <begin position="33"/>
        <end position="165"/>
    </location>
</feature>
<comment type="caution">
    <text evidence="3">The sequence shown here is derived from an EMBL/GenBank/DDBJ whole genome shotgun (WGS) entry which is preliminary data.</text>
</comment>
<feature type="signal peptide" evidence="1">
    <location>
        <begin position="1"/>
        <end position="32"/>
    </location>
</feature>
<organism evidence="3 4">
    <name type="scientific">Citrus x changshan-huyou</name>
    <dbReference type="NCBI Taxonomy" id="2935761"/>
    <lineage>
        <taxon>Eukaryota</taxon>
        <taxon>Viridiplantae</taxon>
        <taxon>Streptophyta</taxon>
        <taxon>Embryophyta</taxon>
        <taxon>Tracheophyta</taxon>
        <taxon>Spermatophyta</taxon>
        <taxon>Magnoliopsida</taxon>
        <taxon>eudicotyledons</taxon>
        <taxon>Gunneridae</taxon>
        <taxon>Pentapetalae</taxon>
        <taxon>rosids</taxon>
        <taxon>malvids</taxon>
        <taxon>Sapindales</taxon>
        <taxon>Rutaceae</taxon>
        <taxon>Aurantioideae</taxon>
        <taxon>Citrus</taxon>
    </lineage>
</organism>
<keyword evidence="4" id="KW-1185">Reference proteome</keyword>
<dbReference type="EMBL" id="JBCGBO010000002">
    <property type="protein sequence ID" value="KAK9221181.1"/>
    <property type="molecule type" value="Genomic_DNA"/>
</dbReference>
<name>A0AAP0MSH2_9ROSI</name>
<dbReference type="Pfam" id="PF14368">
    <property type="entry name" value="LTP_2"/>
    <property type="match status" value="1"/>
</dbReference>
<dbReference type="AlphaFoldDB" id="A0AAP0MSH2"/>
<dbReference type="Proteomes" id="UP001428341">
    <property type="component" value="Unassembled WGS sequence"/>
</dbReference>
<dbReference type="InterPro" id="IPR036312">
    <property type="entry name" value="Bifun_inhib/LTP/seed_sf"/>
</dbReference>
<reference evidence="3 4" key="1">
    <citation type="submission" date="2024-05" db="EMBL/GenBank/DDBJ databases">
        <title>Haplotype-resolved chromosome-level genome assembly of Huyou (Citrus changshanensis).</title>
        <authorList>
            <person name="Miao C."/>
            <person name="Chen W."/>
            <person name="Wu Y."/>
            <person name="Wang L."/>
            <person name="Zhao S."/>
            <person name="Grierson D."/>
            <person name="Xu C."/>
            <person name="Chen K."/>
        </authorList>
    </citation>
    <scope>NUCLEOTIDE SEQUENCE [LARGE SCALE GENOMIC DNA]</scope>
    <source>
        <strain evidence="3">01-14</strain>
        <tissue evidence="3">Leaf</tissue>
    </source>
</reference>
<evidence type="ECO:0000313" key="4">
    <source>
        <dbReference type="Proteomes" id="UP001428341"/>
    </source>
</evidence>